<dbReference type="RefSeq" id="XP_021289797.1">
    <property type="nucleotide sequence ID" value="XM_021434122.1"/>
</dbReference>
<dbReference type="GeneID" id="110420750"/>
<dbReference type="OrthoDB" id="1932094at2759"/>
<evidence type="ECO:0000256" key="2">
    <source>
        <dbReference type="SAM" id="Phobius"/>
    </source>
</evidence>
<dbReference type="Proteomes" id="UP000504621">
    <property type="component" value="Unplaced"/>
</dbReference>
<name>A0A6J1ARI7_9ROSI</name>
<feature type="transmembrane region" description="Helical" evidence="2">
    <location>
        <begin position="20"/>
        <end position="44"/>
    </location>
</feature>
<evidence type="ECO:0000256" key="1">
    <source>
        <dbReference type="SAM" id="MobiDB-lite"/>
    </source>
</evidence>
<reference evidence="4" key="1">
    <citation type="submission" date="2025-08" db="UniProtKB">
        <authorList>
            <consortium name="RefSeq"/>
        </authorList>
    </citation>
    <scope>IDENTIFICATION</scope>
    <source>
        <tissue evidence="4">Leaf</tissue>
    </source>
</reference>
<keyword evidence="2" id="KW-1133">Transmembrane helix</keyword>
<dbReference type="AlphaFoldDB" id="A0A6J1ARI7"/>
<evidence type="ECO:0000313" key="3">
    <source>
        <dbReference type="Proteomes" id="UP000504621"/>
    </source>
</evidence>
<sequence>MNNPFTSSADKLISAVSMELIIIKARPISITLLLLLLVLSVPYFSTGSWDVSDREVYEIDYRGPETHSSIPPPDHSHGHRHWIHRETGAATPHKSSKGLKGGNSKGRNVRKIHG</sequence>
<accession>A0A6J1ARI7</accession>
<organism evidence="3 4">
    <name type="scientific">Herrania umbratica</name>
    <dbReference type="NCBI Taxonomy" id="108875"/>
    <lineage>
        <taxon>Eukaryota</taxon>
        <taxon>Viridiplantae</taxon>
        <taxon>Streptophyta</taxon>
        <taxon>Embryophyta</taxon>
        <taxon>Tracheophyta</taxon>
        <taxon>Spermatophyta</taxon>
        <taxon>Magnoliopsida</taxon>
        <taxon>eudicotyledons</taxon>
        <taxon>Gunneridae</taxon>
        <taxon>Pentapetalae</taxon>
        <taxon>rosids</taxon>
        <taxon>malvids</taxon>
        <taxon>Malvales</taxon>
        <taxon>Malvaceae</taxon>
        <taxon>Byttnerioideae</taxon>
        <taxon>Herrania</taxon>
    </lineage>
</organism>
<keyword evidence="2" id="KW-0812">Transmembrane</keyword>
<keyword evidence="2" id="KW-0472">Membrane</keyword>
<protein>
    <submittedName>
        <fullName evidence="4">Uncharacterized protein LOC110420750</fullName>
    </submittedName>
</protein>
<evidence type="ECO:0000313" key="4">
    <source>
        <dbReference type="RefSeq" id="XP_021289797.1"/>
    </source>
</evidence>
<keyword evidence="3" id="KW-1185">Reference proteome</keyword>
<proteinExistence type="predicted"/>
<feature type="region of interest" description="Disordered" evidence="1">
    <location>
        <begin position="63"/>
        <end position="114"/>
    </location>
</feature>
<gene>
    <name evidence="4" type="primary">LOC110420750</name>
</gene>